<dbReference type="RefSeq" id="WP_039459088.1">
    <property type="nucleotide sequence ID" value="NZ_JSWE01000208.1"/>
</dbReference>
<dbReference type="EMBL" id="JSWE01000208">
    <property type="protein sequence ID" value="KIE04236.1"/>
    <property type="molecule type" value="Genomic_DNA"/>
</dbReference>
<dbReference type="InterPro" id="IPR046257">
    <property type="entry name" value="DUF6290"/>
</dbReference>
<accession>A0A0C1MWG7</accession>
<dbReference type="Pfam" id="PF19807">
    <property type="entry name" value="DUF6290"/>
    <property type="match status" value="1"/>
</dbReference>
<dbReference type="Proteomes" id="UP000031258">
    <property type="component" value="Unassembled WGS sequence"/>
</dbReference>
<comment type="caution">
    <text evidence="1">The sequence shown here is derived from an EMBL/GenBank/DDBJ whole genome shotgun (WGS) entry which is preliminary data.</text>
</comment>
<reference evidence="1 2" key="1">
    <citation type="submission" date="2014-11" db="EMBL/GenBank/DDBJ databases">
        <title>A Rickettsiales Symbiont of Amoebae With Ancient Features.</title>
        <authorList>
            <person name="Schulz F."/>
            <person name="Martijn J."/>
            <person name="Wascher F."/>
            <person name="Kostanjsek R."/>
            <person name="Ettema T.J."/>
            <person name="Horn M."/>
        </authorList>
    </citation>
    <scope>NUCLEOTIDE SEQUENCE [LARGE SCALE GENOMIC DNA]</scope>
    <source>
        <strain evidence="1 2">UWC36</strain>
    </source>
</reference>
<dbReference type="STRING" id="86105.NF27_IP00040"/>
<gene>
    <name evidence="1" type="ORF">NF27_IP00040</name>
</gene>
<proteinExistence type="predicted"/>
<keyword evidence="2" id="KW-1185">Reference proteome</keyword>
<evidence type="ECO:0000313" key="2">
    <source>
        <dbReference type="Proteomes" id="UP000031258"/>
    </source>
</evidence>
<sequence length="111" mass="13287">MFNIRFSEAEVKALKKLAKNNDMAVSDYIRYKVFENNPELFDMEHIYESPSKDKHNFYTMGTLHDIYFLLRYLISNQLDSEAFKEISNECRELAKNKINQYGYLKIRAKDE</sequence>
<dbReference type="AlphaFoldDB" id="A0A0C1MWG7"/>
<evidence type="ECO:0000313" key="1">
    <source>
        <dbReference type="EMBL" id="KIE04236.1"/>
    </source>
</evidence>
<organism evidence="1 2">
    <name type="scientific">Candidatus Jidaibacter acanthamoebae</name>
    <dbReference type="NCBI Taxonomy" id="86105"/>
    <lineage>
        <taxon>Bacteria</taxon>
        <taxon>Pseudomonadati</taxon>
        <taxon>Pseudomonadota</taxon>
        <taxon>Alphaproteobacteria</taxon>
        <taxon>Rickettsiales</taxon>
        <taxon>Candidatus Midichloriaceae</taxon>
        <taxon>Candidatus Jidaibacter</taxon>
    </lineage>
</organism>
<protein>
    <submittedName>
        <fullName evidence="1">Uncharacterized protein</fullName>
    </submittedName>
</protein>
<name>A0A0C1MWG7_9RICK</name>